<dbReference type="Proteomes" id="UP000682733">
    <property type="component" value="Unassembled WGS sequence"/>
</dbReference>
<feature type="non-terminal residue" evidence="3">
    <location>
        <position position="1"/>
    </location>
</feature>
<accession>A0A8S2U4C2</accession>
<comment type="caution">
    <text evidence="3">The sequence shown here is derived from an EMBL/GenBank/DDBJ whole genome shotgun (WGS) entry which is preliminary data.</text>
</comment>
<proteinExistence type="predicted"/>
<organism evidence="3 4">
    <name type="scientific">Didymodactylos carnosus</name>
    <dbReference type="NCBI Taxonomy" id="1234261"/>
    <lineage>
        <taxon>Eukaryota</taxon>
        <taxon>Metazoa</taxon>
        <taxon>Spiralia</taxon>
        <taxon>Gnathifera</taxon>
        <taxon>Rotifera</taxon>
        <taxon>Eurotatoria</taxon>
        <taxon>Bdelloidea</taxon>
        <taxon>Philodinida</taxon>
        <taxon>Philodinidae</taxon>
        <taxon>Didymodactylos</taxon>
    </lineage>
</organism>
<evidence type="ECO:0000256" key="1">
    <source>
        <dbReference type="SAM" id="MobiDB-lite"/>
    </source>
</evidence>
<evidence type="ECO:0000313" key="2">
    <source>
        <dbReference type="EMBL" id="CAF1527756.1"/>
    </source>
</evidence>
<gene>
    <name evidence="2" type="ORF">OVA965_LOCUS38096</name>
    <name evidence="3" type="ORF">TMI583_LOCUS39244</name>
</gene>
<evidence type="ECO:0000313" key="3">
    <source>
        <dbReference type="EMBL" id="CAF4314470.1"/>
    </source>
</evidence>
<dbReference type="EMBL" id="CAJOBA010059268">
    <property type="protein sequence ID" value="CAF4314470.1"/>
    <property type="molecule type" value="Genomic_DNA"/>
</dbReference>
<feature type="region of interest" description="Disordered" evidence="1">
    <location>
        <begin position="1"/>
        <end position="23"/>
    </location>
</feature>
<feature type="non-terminal residue" evidence="3">
    <location>
        <position position="36"/>
    </location>
</feature>
<dbReference type="EMBL" id="CAJNOK010037067">
    <property type="protein sequence ID" value="CAF1527756.1"/>
    <property type="molecule type" value="Genomic_DNA"/>
</dbReference>
<evidence type="ECO:0000313" key="4">
    <source>
        <dbReference type="Proteomes" id="UP000682733"/>
    </source>
</evidence>
<protein>
    <submittedName>
        <fullName evidence="3">Uncharacterized protein</fullName>
    </submittedName>
</protein>
<dbReference type="AlphaFoldDB" id="A0A8S2U4C2"/>
<reference evidence="3" key="1">
    <citation type="submission" date="2021-02" db="EMBL/GenBank/DDBJ databases">
        <authorList>
            <person name="Nowell W R."/>
        </authorList>
    </citation>
    <scope>NUCLEOTIDE SEQUENCE</scope>
</reference>
<name>A0A8S2U4C2_9BILA</name>
<sequence length="36" mass="4154">MKATGDDDNRSDSTQQSDMEVRVNNDIWIQLDTELI</sequence>
<feature type="compositionally biased region" description="Basic and acidic residues" evidence="1">
    <location>
        <begin position="1"/>
        <end position="11"/>
    </location>
</feature>
<dbReference type="Proteomes" id="UP000677228">
    <property type="component" value="Unassembled WGS sequence"/>
</dbReference>